<dbReference type="AlphaFoldDB" id="A0A314ZF28"/>
<evidence type="ECO:0000313" key="3">
    <source>
        <dbReference type="Proteomes" id="UP000250321"/>
    </source>
</evidence>
<dbReference type="EMBL" id="PJQY01000204">
    <property type="protein sequence ID" value="PQQ16114.1"/>
    <property type="molecule type" value="Genomic_DNA"/>
</dbReference>
<organism evidence="2 3">
    <name type="scientific">Prunus yedoensis var. nudiflora</name>
    <dbReference type="NCBI Taxonomy" id="2094558"/>
    <lineage>
        <taxon>Eukaryota</taxon>
        <taxon>Viridiplantae</taxon>
        <taxon>Streptophyta</taxon>
        <taxon>Embryophyta</taxon>
        <taxon>Tracheophyta</taxon>
        <taxon>Spermatophyta</taxon>
        <taxon>Magnoliopsida</taxon>
        <taxon>eudicotyledons</taxon>
        <taxon>Gunneridae</taxon>
        <taxon>Pentapetalae</taxon>
        <taxon>rosids</taxon>
        <taxon>fabids</taxon>
        <taxon>Rosales</taxon>
        <taxon>Rosaceae</taxon>
        <taxon>Amygdaloideae</taxon>
        <taxon>Amygdaleae</taxon>
        <taxon>Prunus</taxon>
    </lineage>
</organism>
<keyword evidence="3" id="KW-1185">Reference proteome</keyword>
<evidence type="ECO:0000313" key="2">
    <source>
        <dbReference type="EMBL" id="PQQ16114.1"/>
    </source>
</evidence>
<gene>
    <name evidence="2" type="ORF">Pyn_18635</name>
</gene>
<feature type="region of interest" description="Disordered" evidence="1">
    <location>
        <begin position="39"/>
        <end position="95"/>
    </location>
</feature>
<comment type="caution">
    <text evidence="2">The sequence shown here is derived from an EMBL/GenBank/DDBJ whole genome shotgun (WGS) entry which is preliminary data.</text>
</comment>
<proteinExistence type="predicted"/>
<dbReference type="Proteomes" id="UP000250321">
    <property type="component" value="Unassembled WGS sequence"/>
</dbReference>
<reference evidence="2 3" key="1">
    <citation type="submission" date="2018-02" db="EMBL/GenBank/DDBJ databases">
        <title>Draft genome of wild Prunus yedoensis var. nudiflora.</title>
        <authorList>
            <person name="Baek S."/>
            <person name="Kim J.-H."/>
            <person name="Choi K."/>
            <person name="Kim G.-B."/>
            <person name="Cho A."/>
            <person name="Jang H."/>
            <person name="Shin C.-H."/>
            <person name="Yu H.-J."/>
            <person name="Mun J.-H."/>
        </authorList>
    </citation>
    <scope>NUCLEOTIDE SEQUENCE [LARGE SCALE GENOMIC DNA]</scope>
    <source>
        <strain evidence="3">cv. Jeju island</strain>
        <tissue evidence="2">Leaf</tissue>
    </source>
</reference>
<evidence type="ECO:0000256" key="1">
    <source>
        <dbReference type="SAM" id="MobiDB-lite"/>
    </source>
</evidence>
<sequence length="95" mass="10610">MMNSANTTSHDSFAAKDKREQWVKRITTRCIQQIHRQTGIGLHNKATSSSRIQPEQKAAPSPKTPYSVQGLAQARVGSHEPRQAHGQIQPELLRV</sequence>
<protein>
    <submittedName>
        <fullName evidence="2">Uncharacterized protein</fullName>
    </submittedName>
</protein>
<name>A0A314ZF28_PRUYE</name>
<accession>A0A314ZF28</accession>